<dbReference type="GO" id="GO:0008378">
    <property type="term" value="F:galactosyltransferase activity"/>
    <property type="evidence" value="ECO:0007669"/>
    <property type="project" value="TreeGrafter"/>
</dbReference>
<dbReference type="GO" id="GO:0005975">
    <property type="term" value="P:carbohydrate metabolic process"/>
    <property type="evidence" value="ECO:0007669"/>
    <property type="project" value="InterPro"/>
</dbReference>
<dbReference type="GO" id="GO:0033842">
    <property type="term" value="F:N-acetyl-beta-glucosaminyl-derivative 4-beta-N-acetylgalactosaminyltransferase activity"/>
    <property type="evidence" value="ECO:0007669"/>
    <property type="project" value="TreeGrafter"/>
</dbReference>
<protein>
    <submittedName>
        <fullName evidence="1">Uncharacterized protein</fullName>
    </submittedName>
</protein>
<proteinExistence type="predicted"/>
<evidence type="ECO:0000313" key="1">
    <source>
        <dbReference type="EMBL" id="KAK2186025.1"/>
    </source>
</evidence>
<dbReference type="SUPFAM" id="SSF53448">
    <property type="entry name" value="Nucleotide-diphospho-sugar transferases"/>
    <property type="match status" value="1"/>
</dbReference>
<dbReference type="PANTHER" id="PTHR19300">
    <property type="entry name" value="BETA-1,4-GALACTOSYLTRANSFERASE"/>
    <property type="match status" value="1"/>
</dbReference>
<dbReference type="GO" id="GO:0006688">
    <property type="term" value="P:glycosphingolipid biosynthetic process"/>
    <property type="evidence" value="ECO:0007669"/>
    <property type="project" value="TreeGrafter"/>
</dbReference>
<accession>A0AAD9P0T4</accession>
<comment type="caution">
    <text evidence="1">The sequence shown here is derived from an EMBL/GenBank/DDBJ whole genome shotgun (WGS) entry which is preliminary data.</text>
</comment>
<dbReference type="AlphaFoldDB" id="A0AAD9P0T4"/>
<dbReference type="GO" id="GO:0005794">
    <property type="term" value="C:Golgi apparatus"/>
    <property type="evidence" value="ECO:0007669"/>
    <property type="project" value="TreeGrafter"/>
</dbReference>
<dbReference type="GO" id="GO:0016020">
    <property type="term" value="C:membrane"/>
    <property type="evidence" value="ECO:0007669"/>
    <property type="project" value="GOC"/>
</dbReference>
<evidence type="ECO:0000313" key="2">
    <source>
        <dbReference type="Proteomes" id="UP001209878"/>
    </source>
</evidence>
<reference evidence="1" key="1">
    <citation type="journal article" date="2023" name="Mol. Biol. Evol.">
        <title>Third-Generation Sequencing Reveals the Adaptive Role of the Epigenome in Three Deep-Sea Polychaetes.</title>
        <authorList>
            <person name="Perez M."/>
            <person name="Aroh O."/>
            <person name="Sun Y."/>
            <person name="Lan Y."/>
            <person name="Juniper S.K."/>
            <person name="Young C.R."/>
            <person name="Angers B."/>
            <person name="Qian P.Y."/>
        </authorList>
    </citation>
    <scope>NUCLEOTIDE SEQUENCE</scope>
    <source>
        <strain evidence="1">R07B-5</strain>
    </source>
</reference>
<organism evidence="1 2">
    <name type="scientific">Ridgeia piscesae</name>
    <name type="common">Tubeworm</name>
    <dbReference type="NCBI Taxonomy" id="27915"/>
    <lineage>
        <taxon>Eukaryota</taxon>
        <taxon>Metazoa</taxon>
        <taxon>Spiralia</taxon>
        <taxon>Lophotrochozoa</taxon>
        <taxon>Annelida</taxon>
        <taxon>Polychaeta</taxon>
        <taxon>Sedentaria</taxon>
        <taxon>Canalipalpata</taxon>
        <taxon>Sabellida</taxon>
        <taxon>Siboglinidae</taxon>
        <taxon>Ridgeia</taxon>
    </lineage>
</organism>
<dbReference type="Gene3D" id="3.90.550.10">
    <property type="entry name" value="Spore Coat Polysaccharide Biosynthesis Protein SpsA, Chain A"/>
    <property type="match status" value="1"/>
</dbReference>
<sequence length="87" mass="10288">MHVGLRITRPQASIARYKMIKHPKRKPSDWRKRAKLLYTVTRRIQYDGLNSLTYRLVQIRDRPLYTHILAEIGKPPRGFRDNKSSAS</sequence>
<dbReference type="InterPro" id="IPR029044">
    <property type="entry name" value="Nucleotide-diphossugar_trans"/>
</dbReference>
<dbReference type="Proteomes" id="UP001209878">
    <property type="component" value="Unassembled WGS sequence"/>
</dbReference>
<keyword evidence="2" id="KW-1185">Reference proteome</keyword>
<name>A0AAD9P0T4_RIDPI</name>
<dbReference type="EMBL" id="JAODUO010000215">
    <property type="protein sequence ID" value="KAK2186025.1"/>
    <property type="molecule type" value="Genomic_DNA"/>
</dbReference>
<dbReference type="InterPro" id="IPR003859">
    <property type="entry name" value="Galactosyl_T"/>
</dbReference>
<gene>
    <name evidence="1" type="ORF">NP493_216g03060</name>
</gene>
<dbReference type="PANTHER" id="PTHR19300:SF57">
    <property type="entry name" value="BETA-1,4-N-ACETYLGALACTOSAMINYLTRANSFERASE"/>
    <property type="match status" value="1"/>
</dbReference>